<reference evidence="1 2" key="1">
    <citation type="submission" date="2014-04" db="EMBL/GenBank/DDBJ databases">
        <authorList>
            <consortium name="DOE Joint Genome Institute"/>
            <person name="Kuo A."/>
            <person name="Tarkka M."/>
            <person name="Buscot F."/>
            <person name="Kohler A."/>
            <person name="Nagy L.G."/>
            <person name="Floudas D."/>
            <person name="Copeland A."/>
            <person name="Barry K.W."/>
            <person name="Cichocki N."/>
            <person name="Veneault-Fourrey C."/>
            <person name="LaButti K."/>
            <person name="Lindquist E.A."/>
            <person name="Lipzen A."/>
            <person name="Lundell T."/>
            <person name="Morin E."/>
            <person name="Murat C."/>
            <person name="Sun H."/>
            <person name="Tunlid A."/>
            <person name="Henrissat B."/>
            <person name="Grigoriev I.V."/>
            <person name="Hibbett D.S."/>
            <person name="Martin F."/>
            <person name="Nordberg H.P."/>
            <person name="Cantor M.N."/>
            <person name="Hua S.X."/>
        </authorList>
    </citation>
    <scope>NUCLEOTIDE SEQUENCE [LARGE SCALE GENOMIC DNA]</scope>
    <source>
        <strain evidence="1 2">F 1598</strain>
    </source>
</reference>
<reference evidence="2" key="2">
    <citation type="submission" date="2015-01" db="EMBL/GenBank/DDBJ databases">
        <title>Evolutionary Origins and Diversification of the Mycorrhizal Mutualists.</title>
        <authorList>
            <consortium name="DOE Joint Genome Institute"/>
            <consortium name="Mycorrhizal Genomics Consortium"/>
            <person name="Kohler A."/>
            <person name="Kuo A."/>
            <person name="Nagy L.G."/>
            <person name="Floudas D."/>
            <person name="Copeland A."/>
            <person name="Barry K.W."/>
            <person name="Cichocki N."/>
            <person name="Veneault-Fourrey C."/>
            <person name="LaButti K."/>
            <person name="Lindquist E.A."/>
            <person name="Lipzen A."/>
            <person name="Lundell T."/>
            <person name="Morin E."/>
            <person name="Murat C."/>
            <person name="Riley R."/>
            <person name="Ohm R."/>
            <person name="Sun H."/>
            <person name="Tunlid A."/>
            <person name="Henrissat B."/>
            <person name="Grigoriev I.V."/>
            <person name="Hibbett D.S."/>
            <person name="Martin F."/>
        </authorList>
    </citation>
    <scope>NUCLEOTIDE SEQUENCE [LARGE SCALE GENOMIC DNA]</scope>
    <source>
        <strain evidence="2">F 1598</strain>
    </source>
</reference>
<evidence type="ECO:0000313" key="1">
    <source>
        <dbReference type="EMBL" id="KIM80410.1"/>
    </source>
</evidence>
<dbReference type="HOGENOM" id="CLU_2850505_0_0_1"/>
<dbReference type="OrthoDB" id="9944757at2759"/>
<dbReference type="InParanoid" id="A0A0C3F6V6"/>
<accession>A0A0C3F6V6</accession>
<keyword evidence="2" id="KW-1185">Reference proteome</keyword>
<dbReference type="Proteomes" id="UP000054166">
    <property type="component" value="Unassembled WGS sequence"/>
</dbReference>
<dbReference type="AlphaFoldDB" id="A0A0C3F6V6"/>
<evidence type="ECO:0000313" key="2">
    <source>
        <dbReference type="Proteomes" id="UP000054166"/>
    </source>
</evidence>
<proteinExistence type="predicted"/>
<dbReference type="EMBL" id="KN833004">
    <property type="protein sequence ID" value="KIM80410.1"/>
    <property type="molecule type" value="Genomic_DNA"/>
</dbReference>
<protein>
    <submittedName>
        <fullName evidence="1">Uncharacterized protein</fullName>
    </submittedName>
</protein>
<sequence>MMATLKKYTSKTTIEEGRGRWDAISRSFSSRTLMRLKLRHYSMANLARSRLKMEQICNELDLSGC</sequence>
<organism evidence="1 2">
    <name type="scientific">Piloderma croceum (strain F 1598)</name>
    <dbReference type="NCBI Taxonomy" id="765440"/>
    <lineage>
        <taxon>Eukaryota</taxon>
        <taxon>Fungi</taxon>
        <taxon>Dikarya</taxon>
        <taxon>Basidiomycota</taxon>
        <taxon>Agaricomycotina</taxon>
        <taxon>Agaricomycetes</taxon>
        <taxon>Agaricomycetidae</taxon>
        <taxon>Atheliales</taxon>
        <taxon>Atheliaceae</taxon>
        <taxon>Piloderma</taxon>
    </lineage>
</organism>
<gene>
    <name evidence="1" type="ORF">PILCRDRAFT_532455</name>
</gene>
<name>A0A0C3F6V6_PILCF</name>